<comment type="caution">
    <text evidence="2">The sequence shown here is derived from an EMBL/GenBank/DDBJ whole genome shotgun (WGS) entry which is preliminary data.</text>
</comment>
<keyword evidence="3" id="KW-1185">Reference proteome</keyword>
<sequence>MLLLVLVFSEEMLVKSDGGVVVAMMFRRTSMRKGWPRARKLVPCRVIGSGEVSSTRSRAFLYKGCRLVSDIKEDPLRPGVLMATVEDRLCNAGGLGIWKDGFLSGLRFKVSYIFEDLRTMHLSNKFRCCMLAEVIDDLKKKIGFRGLIVGIVNGATDIYRTVQRARMEKYGCHVTLGLSLLTHDLTHEAIREVFIAALELREKRTVGQSTERVHAIEFVKGMRTTQSDW</sequence>
<dbReference type="EMBL" id="JAJFAZ020000005">
    <property type="protein sequence ID" value="KAI5329767.1"/>
    <property type="molecule type" value="Genomic_DNA"/>
</dbReference>
<organism evidence="2 3">
    <name type="scientific">Prunus dulcis</name>
    <name type="common">Almond</name>
    <name type="synonym">Amygdalus dulcis</name>
    <dbReference type="NCBI Taxonomy" id="3755"/>
    <lineage>
        <taxon>Eukaryota</taxon>
        <taxon>Viridiplantae</taxon>
        <taxon>Streptophyta</taxon>
        <taxon>Embryophyta</taxon>
        <taxon>Tracheophyta</taxon>
        <taxon>Spermatophyta</taxon>
        <taxon>Magnoliopsida</taxon>
        <taxon>eudicotyledons</taxon>
        <taxon>Gunneridae</taxon>
        <taxon>Pentapetalae</taxon>
        <taxon>rosids</taxon>
        <taxon>fabids</taxon>
        <taxon>Rosales</taxon>
        <taxon>Rosaceae</taxon>
        <taxon>Amygdaloideae</taxon>
        <taxon>Amygdaleae</taxon>
        <taxon>Prunus</taxon>
    </lineage>
</organism>
<feature type="signal peptide" evidence="1">
    <location>
        <begin position="1"/>
        <end position="18"/>
    </location>
</feature>
<accession>A0AAD4Z136</accession>
<reference evidence="2 3" key="1">
    <citation type="journal article" date="2022" name="G3 (Bethesda)">
        <title>Whole-genome sequence and methylome profiling of the almond [Prunus dulcis (Mill.) D.A. Webb] cultivar 'Nonpareil'.</title>
        <authorList>
            <person name="D'Amico-Willman K.M."/>
            <person name="Ouma W.Z."/>
            <person name="Meulia T."/>
            <person name="Sideli G.M."/>
            <person name="Gradziel T.M."/>
            <person name="Fresnedo-Ramirez J."/>
        </authorList>
    </citation>
    <scope>NUCLEOTIDE SEQUENCE [LARGE SCALE GENOMIC DNA]</scope>
    <source>
        <strain evidence="2">Clone GOH B32 T37-40</strain>
    </source>
</reference>
<name>A0AAD4Z136_PRUDU</name>
<evidence type="ECO:0000256" key="1">
    <source>
        <dbReference type="SAM" id="SignalP"/>
    </source>
</evidence>
<evidence type="ECO:0000313" key="3">
    <source>
        <dbReference type="Proteomes" id="UP001054821"/>
    </source>
</evidence>
<protein>
    <submittedName>
        <fullName evidence="2">Uncharacterized protein</fullName>
    </submittedName>
</protein>
<dbReference type="AlphaFoldDB" id="A0AAD4Z136"/>
<keyword evidence="1" id="KW-0732">Signal</keyword>
<gene>
    <name evidence="2" type="ORF">L3X38_029164</name>
</gene>
<proteinExistence type="predicted"/>
<dbReference type="Proteomes" id="UP001054821">
    <property type="component" value="Chromosome 5"/>
</dbReference>
<evidence type="ECO:0000313" key="2">
    <source>
        <dbReference type="EMBL" id="KAI5329767.1"/>
    </source>
</evidence>
<feature type="chain" id="PRO_5041929892" evidence="1">
    <location>
        <begin position="19"/>
        <end position="229"/>
    </location>
</feature>